<dbReference type="InterPro" id="IPR023562">
    <property type="entry name" value="ClpP/TepA"/>
</dbReference>
<dbReference type="PANTHER" id="PTHR33507:SF3">
    <property type="entry name" value="INNER MEMBRANE PROTEIN YBBJ"/>
    <property type="match status" value="1"/>
</dbReference>
<dbReference type="GO" id="GO:0008233">
    <property type="term" value="F:peptidase activity"/>
    <property type="evidence" value="ECO:0007669"/>
    <property type="project" value="UniProtKB-KW"/>
</dbReference>
<dbReference type="InterPro" id="IPR052165">
    <property type="entry name" value="Membrane_assoc_protease"/>
</dbReference>
<dbReference type="PROSITE" id="PS51257">
    <property type="entry name" value="PROKAR_LIPOPROTEIN"/>
    <property type="match status" value="1"/>
</dbReference>
<evidence type="ECO:0000313" key="1">
    <source>
        <dbReference type="EMBL" id="CAB4127067.1"/>
    </source>
</evidence>
<gene>
    <name evidence="1" type="ORF">UFOVP75_59</name>
</gene>
<accession>A0A6J5L1F2</accession>
<organism evidence="1">
    <name type="scientific">uncultured Caudovirales phage</name>
    <dbReference type="NCBI Taxonomy" id="2100421"/>
    <lineage>
        <taxon>Viruses</taxon>
        <taxon>Duplodnaviria</taxon>
        <taxon>Heunggongvirae</taxon>
        <taxon>Uroviricota</taxon>
        <taxon>Caudoviricetes</taxon>
        <taxon>Peduoviridae</taxon>
        <taxon>Maltschvirus</taxon>
        <taxon>Maltschvirus maltsch</taxon>
    </lineage>
</organism>
<sequence>MKALVSCLIPLLLISCAAPIIQADPVPIVGPDIVTSLPADIDTSAPHKVAHIVFHHEVNSNTVFALTTYLSMAASLGVEGIVLDLTTPGGETEAGHDLAVAIEASPVPVVCVADHQVASMGFYILQSCAVRVMTTRTLLMAHKPSVTLNFSGDVDDIANLLERVSAVTETIAQQYCHRLNIKYTDCRNNFDHKEWWLTAGEALKVGAVDLVIENPTDFLKHLRYD</sequence>
<proteinExistence type="predicted"/>
<protein>
    <submittedName>
        <fullName evidence="1">ClpP Protease subunit of ATP-dependent Clp proteases</fullName>
    </submittedName>
</protein>
<name>A0A6J5L1F2_9CAUD</name>
<keyword evidence="1" id="KW-0645">Protease</keyword>
<dbReference type="EMBL" id="LR796209">
    <property type="protein sequence ID" value="CAB4127067.1"/>
    <property type="molecule type" value="Genomic_DNA"/>
</dbReference>
<keyword evidence="1" id="KW-0378">Hydrolase</keyword>
<dbReference type="GO" id="GO:0006508">
    <property type="term" value="P:proteolysis"/>
    <property type="evidence" value="ECO:0007669"/>
    <property type="project" value="UniProtKB-KW"/>
</dbReference>
<dbReference type="InterPro" id="IPR029045">
    <property type="entry name" value="ClpP/crotonase-like_dom_sf"/>
</dbReference>
<dbReference type="Gene3D" id="3.90.226.10">
    <property type="entry name" value="2-enoyl-CoA Hydratase, Chain A, domain 1"/>
    <property type="match status" value="1"/>
</dbReference>
<dbReference type="Pfam" id="PF00574">
    <property type="entry name" value="CLP_protease"/>
    <property type="match status" value="1"/>
</dbReference>
<dbReference type="GO" id="GO:0005886">
    <property type="term" value="C:plasma membrane"/>
    <property type="evidence" value="ECO:0007669"/>
    <property type="project" value="TreeGrafter"/>
</dbReference>
<dbReference type="PANTHER" id="PTHR33507">
    <property type="entry name" value="INNER MEMBRANE PROTEIN YBBJ"/>
    <property type="match status" value="1"/>
</dbReference>
<reference evidence="1" key="1">
    <citation type="submission" date="2020-04" db="EMBL/GenBank/DDBJ databases">
        <authorList>
            <person name="Chiriac C."/>
            <person name="Salcher M."/>
            <person name="Ghai R."/>
            <person name="Kavagutti S V."/>
        </authorList>
    </citation>
    <scope>NUCLEOTIDE SEQUENCE</scope>
</reference>
<dbReference type="SUPFAM" id="SSF52096">
    <property type="entry name" value="ClpP/crotonase"/>
    <property type="match status" value="1"/>
</dbReference>